<evidence type="ECO:0000313" key="1">
    <source>
        <dbReference type="EMBL" id="QTA87323.1"/>
    </source>
</evidence>
<keyword evidence="2" id="KW-1185">Reference proteome</keyword>
<gene>
    <name evidence="1" type="ORF">dnm_033530</name>
</gene>
<dbReference type="Proteomes" id="UP000663722">
    <property type="component" value="Chromosome"/>
</dbReference>
<organism evidence="1 2">
    <name type="scientific">Desulfonema magnum</name>
    <dbReference type="NCBI Taxonomy" id="45655"/>
    <lineage>
        <taxon>Bacteria</taxon>
        <taxon>Pseudomonadati</taxon>
        <taxon>Thermodesulfobacteriota</taxon>
        <taxon>Desulfobacteria</taxon>
        <taxon>Desulfobacterales</taxon>
        <taxon>Desulfococcaceae</taxon>
        <taxon>Desulfonema</taxon>
    </lineage>
</organism>
<sequence>MAENSLAVQFITGVKRGPDNAKQQMGSRKLPNCKFGTPEFKNYRRENKWKKLT</sequence>
<dbReference type="KEGG" id="dmm:dnm_033530"/>
<evidence type="ECO:0000313" key="2">
    <source>
        <dbReference type="Proteomes" id="UP000663722"/>
    </source>
</evidence>
<accession>A0A975BKY7</accession>
<reference evidence="1" key="1">
    <citation type="journal article" date="2021" name="Microb. Physiol.">
        <title>Proteogenomic Insights into the Physiology of Marine, Sulfate-Reducing, Filamentous Desulfonema limicola and Desulfonema magnum.</title>
        <authorList>
            <person name="Schnaars V."/>
            <person name="Wohlbrand L."/>
            <person name="Scheve S."/>
            <person name="Hinrichs C."/>
            <person name="Reinhardt R."/>
            <person name="Rabus R."/>
        </authorList>
    </citation>
    <scope>NUCLEOTIDE SEQUENCE</scope>
    <source>
        <strain evidence="1">4be13</strain>
    </source>
</reference>
<proteinExistence type="predicted"/>
<protein>
    <submittedName>
        <fullName evidence="1">Uncharacterized protein</fullName>
    </submittedName>
</protein>
<dbReference type="AlphaFoldDB" id="A0A975BKY7"/>
<name>A0A975BKY7_9BACT</name>
<dbReference type="EMBL" id="CP061800">
    <property type="protein sequence ID" value="QTA87323.1"/>
    <property type="molecule type" value="Genomic_DNA"/>
</dbReference>